<evidence type="ECO:0000313" key="5">
    <source>
        <dbReference type="EMBL" id="KAF6023628.1"/>
    </source>
</evidence>
<dbReference type="PANTHER" id="PTHR15592">
    <property type="entry name" value="MATRIN 3/NUCLEAR PROTEIN 220-RELATED"/>
    <property type="match status" value="1"/>
</dbReference>
<accession>A0A7J7JE22</accession>
<sequence>MLKNIENQTSPLTPGSKRNAESMLQQYAGAPAISQSTETLASDTQSDCENYAYKKPRVHGDNSISDKVNPSKVVHVRNLPHDTSETEVMHLAEKHGNVTNLILMRNKRQAFVEMLEVSQATAFIRFHQNPMLPAIIRGHTVQLQYSATYSELKPGQRSHANGMKPTPVLHVNIDNLIYPITLHILHSVFSRFGVVEKIITFTKNGQFQSLIQMSDVNSAQAAKQELDGKMIFTNCCVLRIDFSKMISVNVKYNNDKSRDFTNPDLPSGDESSPCPPAMSLPSAAAALQLEPRQRHCLICWGR</sequence>
<protein>
    <recommendedName>
        <fullName evidence="4">RRM domain-containing protein</fullName>
    </recommendedName>
</protein>
<dbReference type="Gene3D" id="3.30.70.330">
    <property type="match status" value="2"/>
</dbReference>
<dbReference type="EMBL" id="VXIV02002685">
    <property type="protein sequence ID" value="KAF6023628.1"/>
    <property type="molecule type" value="Genomic_DNA"/>
</dbReference>
<organism evidence="5 6">
    <name type="scientific">Bugula neritina</name>
    <name type="common">Brown bryozoan</name>
    <name type="synonym">Sertularia neritina</name>
    <dbReference type="NCBI Taxonomy" id="10212"/>
    <lineage>
        <taxon>Eukaryota</taxon>
        <taxon>Metazoa</taxon>
        <taxon>Spiralia</taxon>
        <taxon>Lophotrochozoa</taxon>
        <taxon>Bryozoa</taxon>
        <taxon>Gymnolaemata</taxon>
        <taxon>Cheilostomatida</taxon>
        <taxon>Flustrina</taxon>
        <taxon>Buguloidea</taxon>
        <taxon>Bugulidae</taxon>
        <taxon>Bugula</taxon>
    </lineage>
</organism>
<dbReference type="Pfam" id="PF00076">
    <property type="entry name" value="RRM_1"/>
    <property type="match status" value="1"/>
</dbReference>
<gene>
    <name evidence="5" type="ORF">EB796_018067</name>
</gene>
<dbReference type="AlphaFoldDB" id="A0A7J7JE22"/>
<dbReference type="Pfam" id="PF11835">
    <property type="entry name" value="RRM_8"/>
    <property type="match status" value="1"/>
</dbReference>
<dbReference type="Proteomes" id="UP000593567">
    <property type="component" value="Unassembled WGS sequence"/>
</dbReference>
<dbReference type="PROSITE" id="PS50102">
    <property type="entry name" value="RRM"/>
    <property type="match status" value="2"/>
</dbReference>
<comment type="caution">
    <text evidence="5">The sequence shown here is derived from an EMBL/GenBank/DDBJ whole genome shotgun (WGS) entry which is preliminary data.</text>
</comment>
<name>A0A7J7JE22_BUGNE</name>
<dbReference type="SUPFAM" id="SSF54928">
    <property type="entry name" value="RNA-binding domain, RBD"/>
    <property type="match status" value="2"/>
</dbReference>
<dbReference type="SMART" id="SM00360">
    <property type="entry name" value="RRM"/>
    <property type="match status" value="2"/>
</dbReference>
<proteinExistence type="predicted"/>
<evidence type="ECO:0000259" key="4">
    <source>
        <dbReference type="PROSITE" id="PS50102"/>
    </source>
</evidence>
<dbReference type="InterPro" id="IPR012677">
    <property type="entry name" value="Nucleotide-bd_a/b_plait_sf"/>
</dbReference>
<keyword evidence="1" id="KW-0677">Repeat</keyword>
<feature type="domain" description="RRM" evidence="4">
    <location>
        <begin position="72"/>
        <end position="148"/>
    </location>
</feature>
<evidence type="ECO:0000313" key="6">
    <source>
        <dbReference type="Proteomes" id="UP000593567"/>
    </source>
</evidence>
<dbReference type="InterPro" id="IPR000504">
    <property type="entry name" value="RRM_dom"/>
</dbReference>
<dbReference type="OrthoDB" id="296632at2759"/>
<feature type="domain" description="RRM" evidence="4">
    <location>
        <begin position="169"/>
        <end position="245"/>
    </location>
</feature>
<dbReference type="CDD" id="cd12421">
    <property type="entry name" value="RRM1_PTBP1_hnRNPL_like"/>
    <property type="match status" value="1"/>
</dbReference>
<dbReference type="InterPro" id="IPR021790">
    <property type="entry name" value="PTBP1-like_RRM2"/>
</dbReference>
<reference evidence="5" key="1">
    <citation type="submission" date="2020-06" db="EMBL/GenBank/DDBJ databases">
        <title>Draft genome of Bugula neritina, a colonial animal packing powerful symbionts and potential medicines.</title>
        <authorList>
            <person name="Rayko M."/>
        </authorList>
    </citation>
    <scope>NUCLEOTIDE SEQUENCE [LARGE SCALE GENOMIC DNA]</scope>
    <source>
        <strain evidence="5">Kwan_BN1</strain>
    </source>
</reference>
<evidence type="ECO:0000256" key="1">
    <source>
        <dbReference type="ARBA" id="ARBA00022737"/>
    </source>
</evidence>
<keyword evidence="2 3" id="KW-0694">RNA-binding</keyword>
<evidence type="ECO:0000256" key="2">
    <source>
        <dbReference type="ARBA" id="ARBA00022884"/>
    </source>
</evidence>
<keyword evidence="6" id="KW-1185">Reference proteome</keyword>
<evidence type="ECO:0000256" key="3">
    <source>
        <dbReference type="PROSITE-ProRule" id="PRU00176"/>
    </source>
</evidence>
<dbReference type="GO" id="GO:0003723">
    <property type="term" value="F:RNA binding"/>
    <property type="evidence" value="ECO:0007669"/>
    <property type="project" value="UniProtKB-UniRule"/>
</dbReference>
<dbReference type="InterPro" id="IPR035979">
    <property type="entry name" value="RBD_domain_sf"/>
</dbReference>